<dbReference type="InterPro" id="IPR001387">
    <property type="entry name" value="Cro/C1-type_HTH"/>
</dbReference>
<dbReference type="RefSeq" id="WP_367885346.1">
    <property type="nucleotide sequence ID" value="NZ_CP130612.1"/>
</dbReference>
<reference evidence="4" key="1">
    <citation type="submission" date="2023-07" db="EMBL/GenBank/DDBJ databases">
        <authorList>
            <person name="Haufschild T."/>
            <person name="Kallscheuer N."/>
            <person name="Hammer J."/>
            <person name="Kohn T."/>
            <person name="Kabuu M."/>
            <person name="Jogler M."/>
            <person name="Wohfarth N."/>
            <person name="Heuer A."/>
            <person name="Rohde M."/>
            <person name="van Teeseling M.C.F."/>
            <person name="Jogler C."/>
        </authorList>
    </citation>
    <scope>NUCLEOTIDE SEQUENCE</scope>
    <source>
        <strain evidence="3">Strain 138</strain>
        <strain evidence="4">Strain 318</strain>
    </source>
</reference>
<sequence>MDVSIESLSLRIAQRLRERRLALGWSRRTLAERSAVAQETLRAFERTGQIALPRLVRLAVALGVDQELERLFATPPMPQSLDDLQPTAPRRQRGR</sequence>
<keyword evidence="5" id="KW-1185">Reference proteome</keyword>
<dbReference type="InterPro" id="IPR010982">
    <property type="entry name" value="Lambda_DNA-bd_dom_sf"/>
</dbReference>
<dbReference type="GO" id="GO:0003677">
    <property type="term" value="F:DNA binding"/>
    <property type="evidence" value="ECO:0007669"/>
    <property type="project" value="InterPro"/>
</dbReference>
<evidence type="ECO:0000256" key="1">
    <source>
        <dbReference type="SAM" id="MobiDB-lite"/>
    </source>
</evidence>
<dbReference type="PROSITE" id="PS50943">
    <property type="entry name" value="HTH_CROC1"/>
    <property type="match status" value="1"/>
</dbReference>
<evidence type="ECO:0000313" key="5">
    <source>
        <dbReference type="Proteomes" id="UP001229955"/>
    </source>
</evidence>
<protein>
    <submittedName>
        <fullName evidence="4">Helix-turn-helix transcriptional regulator</fullName>
    </submittedName>
</protein>
<feature type="domain" description="HTH cro/C1-type" evidence="2">
    <location>
        <begin position="16"/>
        <end position="68"/>
    </location>
</feature>
<dbReference type="SMART" id="SM00530">
    <property type="entry name" value="HTH_XRE"/>
    <property type="match status" value="1"/>
</dbReference>
<dbReference type="EMBL" id="CP130613">
    <property type="protein sequence ID" value="WKW15375.1"/>
    <property type="molecule type" value="Genomic_DNA"/>
</dbReference>
<dbReference type="AlphaFoldDB" id="A0AA49Q8R7"/>
<evidence type="ECO:0000313" key="4">
    <source>
        <dbReference type="EMBL" id="WKW15375.1"/>
    </source>
</evidence>
<dbReference type="Proteomes" id="UP001229955">
    <property type="component" value="Chromosome"/>
</dbReference>
<dbReference type="EMBL" id="CP130612">
    <property type="protein sequence ID" value="WKW12468.1"/>
    <property type="molecule type" value="Genomic_DNA"/>
</dbReference>
<accession>A0AA49JVM9</accession>
<feature type="region of interest" description="Disordered" evidence="1">
    <location>
        <begin position="75"/>
        <end position="95"/>
    </location>
</feature>
<evidence type="ECO:0000259" key="2">
    <source>
        <dbReference type="PROSITE" id="PS50943"/>
    </source>
</evidence>
<evidence type="ECO:0000313" key="3">
    <source>
        <dbReference type="EMBL" id="WKW12468.1"/>
    </source>
</evidence>
<proteinExistence type="predicted"/>
<dbReference type="SUPFAM" id="SSF47413">
    <property type="entry name" value="lambda repressor-like DNA-binding domains"/>
    <property type="match status" value="1"/>
</dbReference>
<name>A0AA49Q8R7_9BACT</name>
<dbReference type="KEGG" id="pspc:Strain318_001760"/>
<accession>A0AA49Q8R7</accession>
<dbReference type="CDD" id="cd00093">
    <property type="entry name" value="HTH_XRE"/>
    <property type="match status" value="1"/>
</dbReference>
<organism evidence="4 5">
    <name type="scientific">Pseudogemmatithrix spongiicola</name>
    <dbReference type="NCBI Taxonomy" id="3062599"/>
    <lineage>
        <taxon>Bacteria</taxon>
        <taxon>Pseudomonadati</taxon>
        <taxon>Gemmatimonadota</taxon>
        <taxon>Gemmatimonadia</taxon>
        <taxon>Gemmatimonadales</taxon>
        <taxon>Gemmatimonadaceae</taxon>
        <taxon>Pseudogemmatithrix</taxon>
    </lineage>
</organism>
<dbReference type="Pfam" id="PF01381">
    <property type="entry name" value="HTH_3"/>
    <property type="match status" value="1"/>
</dbReference>
<dbReference type="Gene3D" id="1.10.260.40">
    <property type="entry name" value="lambda repressor-like DNA-binding domains"/>
    <property type="match status" value="1"/>
</dbReference>
<gene>
    <name evidence="3" type="ORF">Strain138_001761</name>
    <name evidence="4" type="ORF">Strain318_001760</name>
</gene>